<dbReference type="InterPro" id="IPR004839">
    <property type="entry name" value="Aminotransferase_I/II_large"/>
</dbReference>
<dbReference type="PANTHER" id="PTHR43643:SF3">
    <property type="entry name" value="HISTIDINOL-PHOSPHATE AMINOTRANSFERASE"/>
    <property type="match status" value="1"/>
</dbReference>
<dbReference type="GO" id="GO:0030170">
    <property type="term" value="F:pyridoxal phosphate binding"/>
    <property type="evidence" value="ECO:0007669"/>
    <property type="project" value="InterPro"/>
</dbReference>
<dbReference type="Gene3D" id="3.90.1150.10">
    <property type="entry name" value="Aspartate Aminotransferase, domain 1"/>
    <property type="match status" value="1"/>
</dbReference>
<protein>
    <recommendedName>
        <fullName evidence="5">Aminotransferase class I/classII large domain-containing protein</fullName>
    </recommendedName>
</protein>
<dbReference type="EMBL" id="UINC01111130">
    <property type="protein sequence ID" value="SVC79117.1"/>
    <property type="molecule type" value="Genomic_DNA"/>
</dbReference>
<dbReference type="Gene3D" id="3.40.640.10">
    <property type="entry name" value="Type I PLP-dependent aspartate aminotransferase-like (Major domain)"/>
    <property type="match status" value="1"/>
</dbReference>
<dbReference type="PANTHER" id="PTHR43643">
    <property type="entry name" value="HISTIDINOL-PHOSPHATE AMINOTRANSFERASE 2"/>
    <property type="match status" value="1"/>
</dbReference>
<name>A0A382Q206_9ZZZZ</name>
<dbReference type="InterPro" id="IPR005861">
    <property type="entry name" value="HisP_aminotrans"/>
</dbReference>
<proteinExistence type="predicted"/>
<comment type="cofactor">
    <cofactor evidence="1">
        <name>pyridoxal 5'-phosphate</name>
        <dbReference type="ChEBI" id="CHEBI:597326"/>
    </cofactor>
</comment>
<feature type="non-terminal residue" evidence="6">
    <location>
        <position position="314"/>
    </location>
</feature>
<sequence>MPLVPKHIRSLQSYKPGRPIEDVRRELGLEHIIKLASNENPHGPSPMALEAVQSTLADNFRYPDASAFILREKLAGCFNLKIDNVVVGGGSEGVMSTIMRTFLRQGDEIIAADNSFIGFRVLANSSGIHTNWVPLKNYHHDLPAMAEQINDYSKIIYLANPDNPTCTYFPKLEFDAFMAQVPERVLVLLDEAYFEYACHLSDYPDSMHYRYDNVITLRTFSKAHGLAGFRVGYGFAHEDLIENLNKVKLPFEPSWPAQVAAVAALDDEDYIQKTISNCHHWKEKLEQTFQNAEIKTIPSAANFITLVFENEEEA</sequence>
<dbReference type="InterPro" id="IPR015422">
    <property type="entry name" value="PyrdxlP-dep_Trfase_small"/>
</dbReference>
<dbReference type="InterPro" id="IPR015421">
    <property type="entry name" value="PyrdxlP-dep_Trfase_major"/>
</dbReference>
<keyword evidence="3" id="KW-0808">Transferase</keyword>
<dbReference type="SUPFAM" id="SSF53383">
    <property type="entry name" value="PLP-dependent transferases"/>
    <property type="match status" value="1"/>
</dbReference>
<dbReference type="GO" id="GO:0000105">
    <property type="term" value="P:L-histidine biosynthetic process"/>
    <property type="evidence" value="ECO:0007669"/>
    <property type="project" value="InterPro"/>
</dbReference>
<evidence type="ECO:0000256" key="1">
    <source>
        <dbReference type="ARBA" id="ARBA00001933"/>
    </source>
</evidence>
<reference evidence="6" key="1">
    <citation type="submission" date="2018-05" db="EMBL/GenBank/DDBJ databases">
        <authorList>
            <person name="Lanie J.A."/>
            <person name="Ng W.-L."/>
            <person name="Kazmierczak K.M."/>
            <person name="Andrzejewski T.M."/>
            <person name="Davidsen T.M."/>
            <person name="Wayne K.J."/>
            <person name="Tettelin H."/>
            <person name="Glass J.I."/>
            <person name="Rusch D."/>
            <person name="Podicherti R."/>
            <person name="Tsui H.-C.T."/>
            <person name="Winkler M.E."/>
        </authorList>
    </citation>
    <scope>NUCLEOTIDE SEQUENCE</scope>
</reference>
<organism evidence="6">
    <name type="scientific">marine metagenome</name>
    <dbReference type="NCBI Taxonomy" id="408172"/>
    <lineage>
        <taxon>unclassified sequences</taxon>
        <taxon>metagenomes</taxon>
        <taxon>ecological metagenomes</taxon>
    </lineage>
</organism>
<dbReference type="AlphaFoldDB" id="A0A382Q206"/>
<dbReference type="NCBIfam" id="TIGR01141">
    <property type="entry name" value="hisC"/>
    <property type="match status" value="1"/>
</dbReference>
<dbReference type="CDD" id="cd00609">
    <property type="entry name" value="AAT_like"/>
    <property type="match status" value="1"/>
</dbReference>
<dbReference type="Pfam" id="PF00155">
    <property type="entry name" value="Aminotran_1_2"/>
    <property type="match status" value="1"/>
</dbReference>
<evidence type="ECO:0000256" key="2">
    <source>
        <dbReference type="ARBA" id="ARBA00022576"/>
    </source>
</evidence>
<accession>A0A382Q206</accession>
<dbReference type="InterPro" id="IPR015424">
    <property type="entry name" value="PyrdxlP-dep_Trfase"/>
</dbReference>
<keyword evidence="4" id="KW-0663">Pyridoxal phosphate</keyword>
<keyword evidence="2" id="KW-0032">Aminotransferase</keyword>
<dbReference type="InterPro" id="IPR050106">
    <property type="entry name" value="HistidinolP_aminotransfase"/>
</dbReference>
<evidence type="ECO:0000259" key="5">
    <source>
        <dbReference type="Pfam" id="PF00155"/>
    </source>
</evidence>
<gene>
    <name evidence="6" type="ORF">METZ01_LOCUS331971</name>
</gene>
<evidence type="ECO:0000256" key="3">
    <source>
        <dbReference type="ARBA" id="ARBA00022679"/>
    </source>
</evidence>
<evidence type="ECO:0000256" key="4">
    <source>
        <dbReference type="ARBA" id="ARBA00022898"/>
    </source>
</evidence>
<feature type="domain" description="Aminotransferase class I/classII large" evidence="5">
    <location>
        <begin position="31"/>
        <end position="310"/>
    </location>
</feature>
<dbReference type="GO" id="GO:0004400">
    <property type="term" value="F:histidinol-phosphate transaminase activity"/>
    <property type="evidence" value="ECO:0007669"/>
    <property type="project" value="InterPro"/>
</dbReference>
<evidence type="ECO:0000313" key="6">
    <source>
        <dbReference type="EMBL" id="SVC79117.1"/>
    </source>
</evidence>